<sequence length="126" mass="14439">MNIGILSRANKLYQNQIDCYPRRQKVLKSAKYVAQQTRSLQNISSLGKKKNKITLAHTKKNHDMFCRTIKARRSLFHAFSLHVSRNAASRNWSNGKNNSPSSRGLRENHAFIGDDVTGDEDPKQER</sequence>
<name>A0A4Y2JE81_ARAVE</name>
<gene>
    <name evidence="2" type="ORF">AVEN_174345_1</name>
</gene>
<comment type="caution">
    <text evidence="2">The sequence shown here is derived from an EMBL/GenBank/DDBJ whole genome shotgun (WGS) entry which is preliminary data.</text>
</comment>
<feature type="region of interest" description="Disordered" evidence="1">
    <location>
        <begin position="87"/>
        <end position="126"/>
    </location>
</feature>
<dbReference type="Proteomes" id="UP000499080">
    <property type="component" value="Unassembled WGS sequence"/>
</dbReference>
<feature type="compositionally biased region" description="Polar residues" evidence="1">
    <location>
        <begin position="87"/>
        <end position="102"/>
    </location>
</feature>
<dbReference type="EMBL" id="BGPR01003478">
    <property type="protein sequence ID" value="GBM88611.1"/>
    <property type="molecule type" value="Genomic_DNA"/>
</dbReference>
<reference evidence="2 3" key="1">
    <citation type="journal article" date="2019" name="Sci. Rep.">
        <title>Orb-weaving spider Araneus ventricosus genome elucidates the spidroin gene catalogue.</title>
        <authorList>
            <person name="Kono N."/>
            <person name="Nakamura H."/>
            <person name="Ohtoshi R."/>
            <person name="Moran D.A.P."/>
            <person name="Shinohara A."/>
            <person name="Yoshida Y."/>
            <person name="Fujiwara M."/>
            <person name="Mori M."/>
            <person name="Tomita M."/>
            <person name="Arakawa K."/>
        </authorList>
    </citation>
    <scope>NUCLEOTIDE SEQUENCE [LARGE SCALE GENOMIC DNA]</scope>
</reference>
<dbReference type="AlphaFoldDB" id="A0A4Y2JE81"/>
<protein>
    <submittedName>
        <fullName evidence="2">Uncharacterized protein</fullName>
    </submittedName>
</protein>
<evidence type="ECO:0000256" key="1">
    <source>
        <dbReference type="SAM" id="MobiDB-lite"/>
    </source>
</evidence>
<evidence type="ECO:0000313" key="2">
    <source>
        <dbReference type="EMBL" id="GBM88611.1"/>
    </source>
</evidence>
<proteinExistence type="predicted"/>
<organism evidence="2 3">
    <name type="scientific">Araneus ventricosus</name>
    <name type="common">Orbweaver spider</name>
    <name type="synonym">Epeira ventricosa</name>
    <dbReference type="NCBI Taxonomy" id="182803"/>
    <lineage>
        <taxon>Eukaryota</taxon>
        <taxon>Metazoa</taxon>
        <taxon>Ecdysozoa</taxon>
        <taxon>Arthropoda</taxon>
        <taxon>Chelicerata</taxon>
        <taxon>Arachnida</taxon>
        <taxon>Araneae</taxon>
        <taxon>Araneomorphae</taxon>
        <taxon>Entelegynae</taxon>
        <taxon>Araneoidea</taxon>
        <taxon>Araneidae</taxon>
        <taxon>Araneus</taxon>
    </lineage>
</organism>
<evidence type="ECO:0000313" key="3">
    <source>
        <dbReference type="Proteomes" id="UP000499080"/>
    </source>
</evidence>
<accession>A0A4Y2JE81</accession>
<keyword evidence="3" id="KW-1185">Reference proteome</keyword>